<gene>
    <name evidence="2" type="ORF">GM661_10200</name>
</gene>
<reference evidence="2" key="1">
    <citation type="submission" date="2019-12" db="EMBL/GenBank/DDBJ databases">
        <authorList>
            <person name="zhang j."/>
            <person name="sun C.M."/>
        </authorList>
    </citation>
    <scope>NUCLEOTIDE SEQUENCE</scope>
    <source>
        <strain evidence="2">NS-1</strain>
    </source>
</reference>
<dbReference type="RefSeq" id="WP_230866764.1">
    <property type="nucleotide sequence ID" value="NZ_CP046640.1"/>
</dbReference>
<dbReference type="PANTHER" id="PTHR37305:SF1">
    <property type="entry name" value="MEMBRANE PROTEIN"/>
    <property type="match status" value="1"/>
</dbReference>
<keyword evidence="1" id="KW-1133">Transmembrane helix</keyword>
<feature type="transmembrane region" description="Helical" evidence="1">
    <location>
        <begin position="175"/>
        <end position="196"/>
    </location>
</feature>
<evidence type="ECO:0000256" key="1">
    <source>
        <dbReference type="SAM" id="Phobius"/>
    </source>
</evidence>
<evidence type="ECO:0000313" key="3">
    <source>
        <dbReference type="Proteomes" id="UP000665020"/>
    </source>
</evidence>
<dbReference type="Proteomes" id="UP000665020">
    <property type="component" value="Chromosome"/>
</dbReference>
<sequence length="244" mass="28012">MNSLVYTEILKMKKSRMFLLSLLGGIVSPLLTFFMLLARHQQNPARTLTIESFLDQTHIFVAFLVGTMLFALITTYLFNREFEEDTLKNLLTIPVGRTQLVLSKLFILIVWIEIIMIYSFFMVILLGFIGGFEGFQTNILLLFFKKYIFTGFLLYLLTPVITLITILFRTYIPSIAFSIFATLATLIIANSKYIALYPWGIPGSMTMNNQQSEYPILISWLIIIGVFIISLTATLIYFNKTDID</sequence>
<name>A0A8A7K944_9FIRM</name>
<dbReference type="EMBL" id="CP046640">
    <property type="protein sequence ID" value="QTL98323.1"/>
    <property type="molecule type" value="Genomic_DNA"/>
</dbReference>
<dbReference type="Pfam" id="PF12730">
    <property type="entry name" value="ABC2_membrane_4"/>
    <property type="match status" value="1"/>
</dbReference>
<dbReference type="KEGG" id="ifn:GM661_10200"/>
<feature type="transmembrane region" description="Helical" evidence="1">
    <location>
        <begin position="148"/>
        <end position="168"/>
    </location>
</feature>
<dbReference type="AlphaFoldDB" id="A0A8A7K944"/>
<keyword evidence="3" id="KW-1185">Reference proteome</keyword>
<feature type="transmembrane region" description="Helical" evidence="1">
    <location>
        <begin position="105"/>
        <end position="128"/>
    </location>
</feature>
<organism evidence="2 3">
    <name type="scientific">Iocasia fonsfrigidae</name>
    <dbReference type="NCBI Taxonomy" id="2682810"/>
    <lineage>
        <taxon>Bacteria</taxon>
        <taxon>Bacillati</taxon>
        <taxon>Bacillota</taxon>
        <taxon>Clostridia</taxon>
        <taxon>Halanaerobiales</taxon>
        <taxon>Halanaerobiaceae</taxon>
        <taxon>Iocasia</taxon>
    </lineage>
</organism>
<dbReference type="PANTHER" id="PTHR37305">
    <property type="entry name" value="INTEGRAL MEMBRANE PROTEIN-RELATED"/>
    <property type="match status" value="1"/>
</dbReference>
<dbReference type="CDD" id="cd21809">
    <property type="entry name" value="ABC-2_lan_permease-like"/>
    <property type="match status" value="1"/>
</dbReference>
<keyword evidence="1" id="KW-0472">Membrane</keyword>
<proteinExistence type="predicted"/>
<accession>A0A8A7K944</accession>
<evidence type="ECO:0000313" key="2">
    <source>
        <dbReference type="EMBL" id="QTL98323.1"/>
    </source>
</evidence>
<feature type="transmembrane region" description="Helical" evidence="1">
    <location>
        <begin position="18"/>
        <end position="38"/>
    </location>
</feature>
<feature type="transmembrane region" description="Helical" evidence="1">
    <location>
        <begin position="58"/>
        <end position="78"/>
    </location>
</feature>
<keyword evidence="1" id="KW-0812">Transmembrane</keyword>
<protein>
    <submittedName>
        <fullName evidence="2">ABC transporter permease subunit</fullName>
    </submittedName>
</protein>
<feature type="transmembrane region" description="Helical" evidence="1">
    <location>
        <begin position="216"/>
        <end position="238"/>
    </location>
</feature>